<dbReference type="Gene3D" id="2.40.128.270">
    <property type="match status" value="1"/>
</dbReference>
<dbReference type="Proteomes" id="UP000216913">
    <property type="component" value="Unassembled WGS sequence"/>
</dbReference>
<evidence type="ECO:0000313" key="3">
    <source>
        <dbReference type="EMBL" id="OZI44139.1"/>
    </source>
</evidence>
<dbReference type="RefSeq" id="WP_094804140.1">
    <property type="nucleotide sequence ID" value="NZ_NEVN01000011.1"/>
</dbReference>
<protein>
    <recommendedName>
        <fullName evidence="2">DUF306 domain-containing protein</fullName>
    </recommendedName>
</protein>
<keyword evidence="1" id="KW-0732">Signal</keyword>
<gene>
    <name evidence="3" type="ORF">CAL25_22630</name>
</gene>
<dbReference type="InterPro" id="IPR053147">
    <property type="entry name" value="Hsp_HslJ-like"/>
</dbReference>
<evidence type="ECO:0000259" key="2">
    <source>
        <dbReference type="Pfam" id="PF03724"/>
    </source>
</evidence>
<name>A0A261T3G6_9BORD</name>
<dbReference type="PROSITE" id="PS51257">
    <property type="entry name" value="PROKAR_LIPOPROTEIN"/>
    <property type="match status" value="1"/>
</dbReference>
<evidence type="ECO:0000256" key="1">
    <source>
        <dbReference type="SAM" id="SignalP"/>
    </source>
</evidence>
<dbReference type="PANTHER" id="PTHR35535">
    <property type="entry name" value="HEAT SHOCK PROTEIN HSLJ"/>
    <property type="match status" value="1"/>
</dbReference>
<reference evidence="3 4" key="1">
    <citation type="submission" date="2017-05" db="EMBL/GenBank/DDBJ databases">
        <title>Complete and WGS of Bordetella genogroups.</title>
        <authorList>
            <person name="Spilker T."/>
            <person name="LiPuma J."/>
        </authorList>
    </citation>
    <scope>NUCLEOTIDE SEQUENCE [LARGE SCALE GENOMIC DNA]</scope>
    <source>
        <strain evidence="3 4">AU10456</strain>
    </source>
</reference>
<sequence length="177" mass="18984">MSRSRSSLVNLCTATLLIAALAGCASQQTGQARPEGAAAVNATTSADSFAQTSWELTRWTQPDRSLRDIPHGDNGEPIKLTFLAQGKNYRVEGFSGCNRYMGSYKLESGRLTITAPAATRMACADPSRAALETDYLKALTNIRSFSLDAGGAPRHLTFTLASGAVLDFERRQDPPTP</sequence>
<feature type="chain" id="PRO_5012017540" description="DUF306 domain-containing protein" evidence="1">
    <location>
        <begin position="23"/>
        <end position="177"/>
    </location>
</feature>
<feature type="domain" description="DUF306" evidence="2">
    <location>
        <begin position="48"/>
        <end position="168"/>
    </location>
</feature>
<dbReference type="AlphaFoldDB" id="A0A261T3G6"/>
<dbReference type="OrthoDB" id="423130at2"/>
<comment type="caution">
    <text evidence="3">The sequence shown here is derived from an EMBL/GenBank/DDBJ whole genome shotgun (WGS) entry which is preliminary data.</text>
</comment>
<organism evidence="3 4">
    <name type="scientific">Bordetella genomosp. 5</name>
    <dbReference type="NCBI Taxonomy" id="1395608"/>
    <lineage>
        <taxon>Bacteria</taxon>
        <taxon>Pseudomonadati</taxon>
        <taxon>Pseudomonadota</taxon>
        <taxon>Betaproteobacteria</taxon>
        <taxon>Burkholderiales</taxon>
        <taxon>Alcaligenaceae</taxon>
        <taxon>Bordetella</taxon>
    </lineage>
</organism>
<evidence type="ECO:0000313" key="4">
    <source>
        <dbReference type="Proteomes" id="UP000216913"/>
    </source>
</evidence>
<accession>A0A261T3G6</accession>
<dbReference type="Pfam" id="PF03724">
    <property type="entry name" value="META"/>
    <property type="match status" value="1"/>
</dbReference>
<feature type="signal peptide" evidence="1">
    <location>
        <begin position="1"/>
        <end position="22"/>
    </location>
</feature>
<dbReference type="InterPro" id="IPR005184">
    <property type="entry name" value="DUF306_Meta_HslJ"/>
</dbReference>
<dbReference type="EMBL" id="NEVP01000015">
    <property type="protein sequence ID" value="OZI44139.1"/>
    <property type="molecule type" value="Genomic_DNA"/>
</dbReference>
<dbReference type="PANTHER" id="PTHR35535:SF2">
    <property type="entry name" value="DUF306 DOMAIN-CONTAINING PROTEIN"/>
    <property type="match status" value="1"/>
</dbReference>
<dbReference type="InterPro" id="IPR038670">
    <property type="entry name" value="HslJ-like_sf"/>
</dbReference>
<proteinExistence type="predicted"/>
<keyword evidence="4" id="KW-1185">Reference proteome</keyword>